<evidence type="ECO:0008006" key="3">
    <source>
        <dbReference type="Google" id="ProtNLM"/>
    </source>
</evidence>
<dbReference type="Proteomes" id="UP000478052">
    <property type="component" value="Unassembled WGS sequence"/>
</dbReference>
<dbReference type="PANTHER" id="PTHR33053:SF24">
    <property type="entry name" value="TRANSPOSASE DOMAIN-CONTAINING PROTEIN"/>
    <property type="match status" value="1"/>
</dbReference>
<dbReference type="PANTHER" id="PTHR33053">
    <property type="entry name" value="PROTEIN, PUTATIVE-RELATED"/>
    <property type="match status" value="1"/>
</dbReference>
<dbReference type="OrthoDB" id="10015795at2759"/>
<evidence type="ECO:0000313" key="1">
    <source>
        <dbReference type="EMBL" id="KAF0744238.1"/>
    </source>
</evidence>
<name>A0A6G0XUN4_APHCR</name>
<proteinExistence type="predicted"/>
<dbReference type="AlphaFoldDB" id="A0A6G0XUN4"/>
<reference evidence="1 2" key="1">
    <citation type="submission" date="2019-08" db="EMBL/GenBank/DDBJ databases">
        <title>Whole genome of Aphis craccivora.</title>
        <authorList>
            <person name="Voronova N.V."/>
            <person name="Shulinski R.S."/>
            <person name="Bandarenka Y.V."/>
            <person name="Zhorov D.G."/>
            <person name="Warner D."/>
        </authorList>
    </citation>
    <scope>NUCLEOTIDE SEQUENCE [LARGE SCALE GENOMIC DNA]</scope>
    <source>
        <strain evidence="1">180601</strain>
        <tissue evidence="1">Whole Body</tissue>
    </source>
</reference>
<sequence>MCGVIMWPHNEVAMNNDLLDIESNDIDSEIDESQNKIDCPLPQRVDNSNIYMTNDQGPSSSNNNFNIEVAVDQQDNTFKYDIAVGVTFDDSIILSDYEDYNYCTTSSSDDETDDLIAQQPLNVINDHLSNWAVSHNISNVAVNDLLSILTKHHCFKTLPKDSRTLLKTTVSSKRVEVKNVNPGFYYHFGIANCIKKCYPIERHINDDCLKLVFGIDGLPLSRSSGSSFWPILCYVRPYKETVFPIGIYWGNKKPEDSNEFLVDFYEEMSYLIINGIIFETIDKKRIVKQVVLDTIVCDAPAKSYILKIKGHSGFFSCTRCETQGIYKCNRLCFPAIDEEKRTHESFISKMQEKHHLANTEMSILINLPNINIINVFCLDYMHLCCLGVTKKLLKLWLFPKSKGPKNVRITSTKLNEINSNILNLKSCITSDFPRKPRSLDEVSNFKATEFRQFVLYVGPIVLKNNINDKCYFNFLCLHVCMIILLSPNLTKMLNFCDELIKYFINEFCLIYGSEHASHNIHALQHLIDDYNNFGPLDNASAFPFENHMKTLKKTIRKSAQPLQQAVKSKKPYYNKPIDSTKIGIYVVDDLSTEYEYWSIHDIECKYMILKIQDQKIGFPIIHTSILRRVLLNKILG</sequence>
<dbReference type="EMBL" id="VUJU01007526">
    <property type="protein sequence ID" value="KAF0744238.1"/>
    <property type="molecule type" value="Genomic_DNA"/>
</dbReference>
<feature type="non-terminal residue" evidence="1">
    <location>
        <position position="636"/>
    </location>
</feature>
<keyword evidence="2" id="KW-1185">Reference proteome</keyword>
<comment type="caution">
    <text evidence="1">The sequence shown here is derived from an EMBL/GenBank/DDBJ whole genome shotgun (WGS) entry which is preliminary data.</text>
</comment>
<gene>
    <name evidence="1" type="ORF">FWK35_00022502</name>
</gene>
<protein>
    <recommendedName>
        <fullName evidence="3">DUF4806 domain-containing protein</fullName>
    </recommendedName>
</protein>
<organism evidence="1 2">
    <name type="scientific">Aphis craccivora</name>
    <name type="common">Cowpea aphid</name>
    <dbReference type="NCBI Taxonomy" id="307492"/>
    <lineage>
        <taxon>Eukaryota</taxon>
        <taxon>Metazoa</taxon>
        <taxon>Ecdysozoa</taxon>
        <taxon>Arthropoda</taxon>
        <taxon>Hexapoda</taxon>
        <taxon>Insecta</taxon>
        <taxon>Pterygota</taxon>
        <taxon>Neoptera</taxon>
        <taxon>Paraneoptera</taxon>
        <taxon>Hemiptera</taxon>
        <taxon>Sternorrhyncha</taxon>
        <taxon>Aphidomorpha</taxon>
        <taxon>Aphidoidea</taxon>
        <taxon>Aphididae</taxon>
        <taxon>Aphidini</taxon>
        <taxon>Aphis</taxon>
        <taxon>Aphis</taxon>
    </lineage>
</organism>
<accession>A0A6G0XUN4</accession>
<evidence type="ECO:0000313" key="2">
    <source>
        <dbReference type="Proteomes" id="UP000478052"/>
    </source>
</evidence>